<sequence length="277" mass="27606">MLSLVFAAVSALVWGAGDFAGGKASQRTDSFGIALVAELAGIPLVVGWLIVTRPGLPAAADLTWGAAAGVVGVAGLVVFYRGLAGGAMSVVAPLTATTTAAVPLLLGLVLDRRPSALALCGAVLAVVAITLVSAGPTGGVTVPRGTIVAALGAGLLFGGYFTLIAQTSHASGMWPLLSGRVAGVAGLLVAMRVMRVPLRMDRTSVALASTAGAFDVTANAFYLVAVRGGMLSITAPIASLYPVSTVFLAMAVDRERMRPLQITGLGLAAAALVLTAA</sequence>
<keyword evidence="5" id="KW-1185">Reference proteome</keyword>
<evidence type="ECO:0000256" key="2">
    <source>
        <dbReference type="SAM" id="Phobius"/>
    </source>
</evidence>
<dbReference type="RefSeq" id="WP_344501470.1">
    <property type="nucleotide sequence ID" value="NZ_BAAAQD010000003.1"/>
</dbReference>
<feature type="domain" description="EamA" evidence="3">
    <location>
        <begin position="147"/>
        <end position="275"/>
    </location>
</feature>
<dbReference type="Pfam" id="PF00892">
    <property type="entry name" value="EamA"/>
    <property type="match status" value="2"/>
</dbReference>
<dbReference type="Proteomes" id="UP001501470">
    <property type="component" value="Unassembled WGS sequence"/>
</dbReference>
<feature type="transmembrane region" description="Helical" evidence="2">
    <location>
        <begin position="31"/>
        <end position="50"/>
    </location>
</feature>
<feature type="transmembrane region" description="Helical" evidence="2">
    <location>
        <begin position="233"/>
        <end position="252"/>
    </location>
</feature>
<feature type="transmembrane region" description="Helical" evidence="2">
    <location>
        <begin position="86"/>
        <end position="109"/>
    </location>
</feature>
<feature type="transmembrane region" description="Helical" evidence="2">
    <location>
        <begin position="116"/>
        <end position="135"/>
    </location>
</feature>
<evidence type="ECO:0000259" key="3">
    <source>
        <dbReference type="Pfam" id="PF00892"/>
    </source>
</evidence>
<organism evidence="4 5">
    <name type="scientific">Dactylosporangium maewongense</name>
    <dbReference type="NCBI Taxonomy" id="634393"/>
    <lineage>
        <taxon>Bacteria</taxon>
        <taxon>Bacillati</taxon>
        <taxon>Actinomycetota</taxon>
        <taxon>Actinomycetes</taxon>
        <taxon>Micromonosporales</taxon>
        <taxon>Micromonosporaceae</taxon>
        <taxon>Dactylosporangium</taxon>
    </lineage>
</organism>
<keyword evidence="2" id="KW-0472">Membrane</keyword>
<keyword evidence="2" id="KW-1133">Transmembrane helix</keyword>
<dbReference type="InterPro" id="IPR037185">
    <property type="entry name" value="EmrE-like"/>
</dbReference>
<comment type="similarity">
    <text evidence="1">Belongs to the EamA transporter family.</text>
</comment>
<proteinExistence type="inferred from homology"/>
<feature type="transmembrane region" description="Helical" evidence="2">
    <location>
        <begin position="147"/>
        <end position="165"/>
    </location>
</feature>
<dbReference type="InterPro" id="IPR000620">
    <property type="entry name" value="EamA_dom"/>
</dbReference>
<gene>
    <name evidence="4" type="ORF">GCM10009827_019470</name>
</gene>
<comment type="caution">
    <text evidence="4">The sequence shown here is derived from an EMBL/GenBank/DDBJ whole genome shotgun (WGS) entry which is preliminary data.</text>
</comment>
<evidence type="ECO:0000313" key="4">
    <source>
        <dbReference type="EMBL" id="GAA1505913.1"/>
    </source>
</evidence>
<feature type="domain" description="EamA" evidence="3">
    <location>
        <begin position="3"/>
        <end position="133"/>
    </location>
</feature>
<evidence type="ECO:0000256" key="1">
    <source>
        <dbReference type="ARBA" id="ARBA00007362"/>
    </source>
</evidence>
<evidence type="ECO:0000313" key="5">
    <source>
        <dbReference type="Proteomes" id="UP001501470"/>
    </source>
</evidence>
<keyword evidence="2" id="KW-0812">Transmembrane</keyword>
<accession>A0ABP4KRA9</accession>
<name>A0ABP4KRA9_9ACTN</name>
<feature type="transmembrane region" description="Helical" evidence="2">
    <location>
        <begin position="62"/>
        <end position="80"/>
    </location>
</feature>
<dbReference type="EMBL" id="BAAAQD010000003">
    <property type="protein sequence ID" value="GAA1505913.1"/>
    <property type="molecule type" value="Genomic_DNA"/>
</dbReference>
<feature type="transmembrane region" description="Helical" evidence="2">
    <location>
        <begin position="206"/>
        <end position="226"/>
    </location>
</feature>
<reference evidence="5" key="1">
    <citation type="journal article" date="2019" name="Int. J. Syst. Evol. Microbiol.">
        <title>The Global Catalogue of Microorganisms (GCM) 10K type strain sequencing project: providing services to taxonomists for standard genome sequencing and annotation.</title>
        <authorList>
            <consortium name="The Broad Institute Genomics Platform"/>
            <consortium name="The Broad Institute Genome Sequencing Center for Infectious Disease"/>
            <person name="Wu L."/>
            <person name="Ma J."/>
        </authorList>
    </citation>
    <scope>NUCLEOTIDE SEQUENCE [LARGE SCALE GENOMIC DNA]</scope>
    <source>
        <strain evidence="5">JCM 15933</strain>
    </source>
</reference>
<protein>
    <submittedName>
        <fullName evidence="4">DMT family transporter</fullName>
    </submittedName>
</protein>
<dbReference type="SUPFAM" id="SSF103481">
    <property type="entry name" value="Multidrug resistance efflux transporter EmrE"/>
    <property type="match status" value="2"/>
</dbReference>